<dbReference type="SUPFAM" id="SSF47598">
    <property type="entry name" value="Ribbon-helix-helix"/>
    <property type="match status" value="1"/>
</dbReference>
<comment type="caution">
    <text evidence="1">The sequence shown here is derived from an EMBL/GenBank/DDBJ whole genome shotgun (WGS) entry which is preliminary data.</text>
</comment>
<protein>
    <submittedName>
        <fullName evidence="1">Ribbon-helix-helix protein, CopG family</fullName>
    </submittedName>
</protein>
<dbReference type="EMBL" id="JAKLWS010000006">
    <property type="protein sequence ID" value="MCG2588226.1"/>
    <property type="molecule type" value="Genomic_DNA"/>
</dbReference>
<reference evidence="1" key="1">
    <citation type="submission" date="2022-01" db="EMBL/GenBank/DDBJ databases">
        <authorList>
            <person name="Wang Y."/>
        </authorList>
    </citation>
    <scope>NUCLEOTIDE SEQUENCE</scope>
    <source>
        <strain evidence="1">WB101</strain>
    </source>
</reference>
<dbReference type="Gene3D" id="6.10.180.10">
    <property type="entry name" value="Antitoxin ParD"/>
    <property type="match status" value="1"/>
</dbReference>
<evidence type="ECO:0000313" key="1">
    <source>
        <dbReference type="EMBL" id="MCG2588226.1"/>
    </source>
</evidence>
<gene>
    <name evidence="1" type="ORF">L6773_06585</name>
</gene>
<keyword evidence="2" id="KW-1185">Reference proteome</keyword>
<accession>A0ABS9KBL4</accession>
<dbReference type="InterPro" id="IPR010985">
    <property type="entry name" value="Ribbon_hlx_hlx"/>
</dbReference>
<organism evidence="1 2">
    <name type="scientific">Rhodohalobacter sulfatireducens</name>
    <dbReference type="NCBI Taxonomy" id="2911366"/>
    <lineage>
        <taxon>Bacteria</taxon>
        <taxon>Pseudomonadati</taxon>
        <taxon>Balneolota</taxon>
        <taxon>Balneolia</taxon>
        <taxon>Balneolales</taxon>
        <taxon>Balneolaceae</taxon>
        <taxon>Rhodohalobacter</taxon>
    </lineage>
</organism>
<reference evidence="1" key="2">
    <citation type="submission" date="2024-05" db="EMBL/GenBank/DDBJ databases">
        <title>Rhodohalobacter halophilus gen. nov., sp. nov., a moderately halophilic member of the family Balneolaceae.</title>
        <authorList>
            <person name="Xia J."/>
        </authorList>
    </citation>
    <scope>NUCLEOTIDE SEQUENCE</scope>
    <source>
        <strain evidence="1">WB101</strain>
    </source>
</reference>
<sequence>MSVMSIRVDDERKKQLKAIASLQGKSMSSIVESLIDQYVEEFKTSRELDDDLKAIMKVSEPSFEEWDNDEDEIYDEM</sequence>
<dbReference type="RefSeq" id="WP_237853069.1">
    <property type="nucleotide sequence ID" value="NZ_JAKLWS010000006.1"/>
</dbReference>
<dbReference type="Proteomes" id="UP001165366">
    <property type="component" value="Unassembled WGS sequence"/>
</dbReference>
<name>A0ABS9KBL4_9BACT</name>
<proteinExistence type="predicted"/>
<evidence type="ECO:0000313" key="2">
    <source>
        <dbReference type="Proteomes" id="UP001165366"/>
    </source>
</evidence>
<dbReference type="InterPro" id="IPR038296">
    <property type="entry name" value="ParD_sf"/>
</dbReference>